<feature type="compositionally biased region" description="Low complexity" evidence="1">
    <location>
        <begin position="98"/>
        <end position="113"/>
    </location>
</feature>
<evidence type="ECO:0000313" key="2">
    <source>
        <dbReference type="EMBL" id="WWC63994.1"/>
    </source>
</evidence>
<name>A0AAJ8MJG6_9TREE</name>
<organism evidence="2 3">
    <name type="scientific">Kwoniella dejecticola CBS 10117</name>
    <dbReference type="NCBI Taxonomy" id="1296121"/>
    <lineage>
        <taxon>Eukaryota</taxon>
        <taxon>Fungi</taxon>
        <taxon>Dikarya</taxon>
        <taxon>Basidiomycota</taxon>
        <taxon>Agaricomycotina</taxon>
        <taxon>Tremellomycetes</taxon>
        <taxon>Tremellales</taxon>
        <taxon>Cryptococcaceae</taxon>
        <taxon>Kwoniella</taxon>
    </lineage>
</organism>
<dbReference type="KEGG" id="kdj:28971841"/>
<proteinExistence type="predicted"/>
<dbReference type="Proteomes" id="UP000078595">
    <property type="component" value="Chromosome 8"/>
</dbReference>
<protein>
    <submittedName>
        <fullName evidence="2">Uncharacterized protein</fullName>
    </submittedName>
</protein>
<feature type="region of interest" description="Disordered" evidence="1">
    <location>
        <begin position="91"/>
        <end position="154"/>
    </location>
</feature>
<dbReference type="EMBL" id="CP144537">
    <property type="protein sequence ID" value="WWC63994.1"/>
    <property type="molecule type" value="Genomic_DNA"/>
</dbReference>
<feature type="compositionally biased region" description="Basic and acidic residues" evidence="1">
    <location>
        <begin position="125"/>
        <end position="144"/>
    </location>
</feature>
<dbReference type="RefSeq" id="XP_018259214.2">
    <property type="nucleotide sequence ID" value="XM_018411402.2"/>
</dbReference>
<dbReference type="GeneID" id="28971841"/>
<sequence length="154" mass="17345">MTRSGLQQDVINLYRQGVRNAMSKTVEARQSFLLHLRYNFRNPPLGQRDYTAIEHQLRRMSRTLEMLSEPSTQRISISPEWKDWWAGEVQNARTRTKATSSPQSAASSESTTSLEQGPGGEIDGEETKKQVTKKDEGGRDRDQWGGKLPGHGGT</sequence>
<reference evidence="2" key="1">
    <citation type="submission" date="2013-07" db="EMBL/GenBank/DDBJ databases">
        <authorList>
            <consortium name="The Broad Institute Genome Sequencing Platform"/>
            <person name="Cuomo C."/>
            <person name="Litvintseva A."/>
            <person name="Chen Y."/>
            <person name="Heitman J."/>
            <person name="Sun S."/>
            <person name="Springer D."/>
            <person name="Dromer F."/>
            <person name="Young S.K."/>
            <person name="Zeng Q."/>
            <person name="Gargeya S."/>
            <person name="Fitzgerald M."/>
            <person name="Abouelleil A."/>
            <person name="Alvarado L."/>
            <person name="Berlin A.M."/>
            <person name="Chapman S.B."/>
            <person name="Dewar J."/>
            <person name="Goldberg J."/>
            <person name="Griggs A."/>
            <person name="Gujja S."/>
            <person name="Hansen M."/>
            <person name="Howarth C."/>
            <person name="Imamovic A."/>
            <person name="Larimer J."/>
            <person name="McCowan C."/>
            <person name="Murphy C."/>
            <person name="Pearson M."/>
            <person name="Priest M."/>
            <person name="Roberts A."/>
            <person name="Saif S."/>
            <person name="Shea T."/>
            <person name="Sykes S."/>
            <person name="Wortman J."/>
            <person name="Nusbaum C."/>
            <person name="Birren B."/>
        </authorList>
    </citation>
    <scope>NUCLEOTIDE SEQUENCE</scope>
    <source>
        <strain evidence="2">CBS 10117</strain>
    </source>
</reference>
<reference evidence="2" key="2">
    <citation type="submission" date="2024-02" db="EMBL/GenBank/DDBJ databases">
        <title>Comparative genomics of Cryptococcus and Kwoniella reveals pathogenesis evolution and contrasting modes of karyotype evolution via chromosome fusion or intercentromeric recombination.</title>
        <authorList>
            <person name="Coelho M.A."/>
            <person name="David-Palma M."/>
            <person name="Shea T."/>
            <person name="Bowers K."/>
            <person name="McGinley-Smith S."/>
            <person name="Mohammad A.W."/>
            <person name="Gnirke A."/>
            <person name="Yurkov A.M."/>
            <person name="Nowrousian M."/>
            <person name="Sun S."/>
            <person name="Cuomo C.A."/>
            <person name="Heitman J."/>
        </authorList>
    </citation>
    <scope>NUCLEOTIDE SEQUENCE</scope>
    <source>
        <strain evidence="2">CBS 10117</strain>
    </source>
</reference>
<gene>
    <name evidence="2" type="ORF">I303_106600</name>
</gene>
<accession>A0AAJ8MJG6</accession>
<dbReference type="AlphaFoldDB" id="A0AAJ8MJG6"/>
<evidence type="ECO:0000256" key="1">
    <source>
        <dbReference type="SAM" id="MobiDB-lite"/>
    </source>
</evidence>
<keyword evidence="3" id="KW-1185">Reference proteome</keyword>
<evidence type="ECO:0000313" key="3">
    <source>
        <dbReference type="Proteomes" id="UP000078595"/>
    </source>
</evidence>